<feature type="transmembrane region" description="Helical" evidence="6">
    <location>
        <begin position="633"/>
        <end position="655"/>
    </location>
</feature>
<organism evidence="8 9">
    <name type="scientific">Blautia producta</name>
    <dbReference type="NCBI Taxonomy" id="33035"/>
    <lineage>
        <taxon>Bacteria</taxon>
        <taxon>Bacillati</taxon>
        <taxon>Bacillota</taxon>
        <taxon>Clostridia</taxon>
        <taxon>Lachnospirales</taxon>
        <taxon>Lachnospiraceae</taxon>
        <taxon>Blautia</taxon>
    </lineage>
</organism>
<keyword evidence="4 6" id="KW-1133">Transmembrane helix</keyword>
<evidence type="ECO:0000256" key="2">
    <source>
        <dbReference type="ARBA" id="ARBA00022475"/>
    </source>
</evidence>
<evidence type="ECO:0000256" key="1">
    <source>
        <dbReference type="ARBA" id="ARBA00004651"/>
    </source>
</evidence>
<feature type="transmembrane region" description="Helical" evidence="6">
    <location>
        <begin position="542"/>
        <end position="567"/>
    </location>
</feature>
<evidence type="ECO:0000256" key="6">
    <source>
        <dbReference type="PIRNR" id="PIRNR018968"/>
    </source>
</evidence>
<dbReference type="GO" id="GO:0055085">
    <property type="term" value="P:transmembrane transport"/>
    <property type="evidence" value="ECO:0007669"/>
    <property type="project" value="UniProtKB-UniRule"/>
</dbReference>
<evidence type="ECO:0000256" key="5">
    <source>
        <dbReference type="ARBA" id="ARBA00023136"/>
    </source>
</evidence>
<feature type="transmembrane region" description="Helical" evidence="6">
    <location>
        <begin position="153"/>
        <end position="172"/>
    </location>
</feature>
<dbReference type="InterPro" id="IPR027022">
    <property type="entry name" value="ABC_permease_BceB-typ"/>
</dbReference>
<accession>A0A7G5MUX0</accession>
<dbReference type="EMBL" id="CP039126">
    <property type="protein sequence ID" value="QMW78413.1"/>
    <property type="molecule type" value="Genomic_DNA"/>
</dbReference>
<dbReference type="PANTHER" id="PTHR46795">
    <property type="entry name" value="ABC TRANSPORTER PERMEASE-RELATED-RELATED"/>
    <property type="match status" value="1"/>
</dbReference>
<dbReference type="GO" id="GO:0005886">
    <property type="term" value="C:plasma membrane"/>
    <property type="evidence" value="ECO:0007669"/>
    <property type="project" value="UniProtKB-SubCell"/>
</dbReference>
<evidence type="ECO:0000313" key="8">
    <source>
        <dbReference type="EMBL" id="QMW78413.1"/>
    </source>
</evidence>
<dbReference type="PANTHER" id="PTHR46795:SF3">
    <property type="entry name" value="ABC TRANSPORTER PERMEASE"/>
    <property type="match status" value="1"/>
</dbReference>
<keyword evidence="3 6" id="KW-0812">Transmembrane</keyword>
<evidence type="ECO:0000256" key="3">
    <source>
        <dbReference type="ARBA" id="ARBA00022692"/>
    </source>
</evidence>
<dbReference type="PIRSF" id="PIRSF018968">
    <property type="entry name" value="ABC_permease_BceB"/>
    <property type="match status" value="1"/>
</dbReference>
<evidence type="ECO:0000259" key="7">
    <source>
        <dbReference type="Pfam" id="PF02687"/>
    </source>
</evidence>
<comment type="similarity">
    <text evidence="6">Belongs to the ABC-4 integral membrane protein family.</text>
</comment>
<feature type="transmembrane region" description="Helical" evidence="6">
    <location>
        <begin position="57"/>
        <end position="78"/>
    </location>
</feature>
<feature type="domain" description="ABC3 transporter permease C-terminal" evidence="7">
    <location>
        <begin position="553"/>
        <end position="658"/>
    </location>
</feature>
<name>A0A7G5MUX0_9FIRM</name>
<feature type="domain" description="ABC3 transporter permease C-terminal" evidence="7">
    <location>
        <begin position="62"/>
        <end position="170"/>
    </location>
</feature>
<feature type="transmembrane region" description="Helical" evidence="6">
    <location>
        <begin position="208"/>
        <end position="226"/>
    </location>
</feature>
<sequence length="682" mass="77637">MLPMYAKLALRNVKRSMGDYAVYVLTLVLSITMIFAYNSLLFSDAINSFSKLMRPMMSILICVTVMVVLILGWLISYITHFIFEQRSREFACYMTMGMERPAMSRLFLIEQLIIGSAALAAGILLGNVFYLALSQVIFKMFDKAYYMDLSFQVPAIFLTVLCFFFMFAFSLFRQNRVLKKVKIRELMDYSRQNETGASKSRKNITLKMAGAVLLGILGLLCLYVALTVRIDAFAGFANMLLMAAGVILQGVSLMLFYRQLAQGILKHYKKSRRRLHHLNIFFYRQLTARLNTNGRQMGVISILLLLTFMGLGGASFMANAYEDALRKKVPFDVEVSQHYGRLDAEACRSFVEKHSKIKEDLAYDIYQLEDSTILVEMLDRKQEVVEGFEDWAAESNMDLCMKVSDYNKLRGFLGKEPISLSDDEYAIQTQEAYYRKKLEKGKRALVTGGRTYRLSKVLEGPFAQDSMNESGFGTKTILVLPDAACALLTQGRGCYAAMVEDRENTDYQEALQKTIEKTAGPDGPSFVLAYTYKGQKQELQSIYMMTAFICCYAAFICIFICAAILAVQLLSSSKKYRSQYDQLRRMGTTDSEIRRLIARQSAVYFFLPMVLPLFFLFLYMAGIGIAFPVQRRMLFGSFGAAATAFLAVYGCYLLITCLQYQKNVLKGTRQYHLRDFILKDKK</sequence>
<keyword evidence="5 6" id="KW-0472">Membrane</keyword>
<feature type="transmembrane region" description="Helical" evidence="6">
    <location>
        <begin position="232"/>
        <end position="257"/>
    </location>
</feature>
<dbReference type="AlphaFoldDB" id="A0A7G5MUX0"/>
<dbReference type="Proteomes" id="UP000515789">
    <property type="component" value="Chromosome"/>
</dbReference>
<proteinExistence type="inferred from homology"/>
<keyword evidence="6" id="KW-0813">Transport</keyword>
<keyword evidence="2 6" id="KW-1003">Cell membrane</keyword>
<protein>
    <submittedName>
        <fullName evidence="8">ABC transporter permease</fullName>
    </submittedName>
</protein>
<gene>
    <name evidence="8" type="ORF">E5259_12870</name>
</gene>
<feature type="transmembrane region" description="Helical" evidence="6">
    <location>
        <begin position="106"/>
        <end position="133"/>
    </location>
</feature>
<feature type="transmembrane region" description="Helical" evidence="6">
    <location>
        <begin position="603"/>
        <end position="627"/>
    </location>
</feature>
<comment type="subcellular location">
    <subcellularLocation>
        <location evidence="1 6">Cell membrane</location>
        <topology evidence="1 6">Multi-pass membrane protein</topology>
    </subcellularLocation>
</comment>
<dbReference type="InterPro" id="IPR052536">
    <property type="entry name" value="ABC-4_Integral_Memb_Prot"/>
</dbReference>
<dbReference type="InterPro" id="IPR003838">
    <property type="entry name" value="ABC3_permease_C"/>
</dbReference>
<reference evidence="8 9" key="1">
    <citation type="submission" date="2019-04" db="EMBL/GenBank/DDBJ databases">
        <authorList>
            <person name="Schori C."/>
            <person name="Ahrens C."/>
        </authorList>
    </citation>
    <scope>NUCLEOTIDE SEQUENCE [LARGE SCALE GENOMIC DNA]</scope>
    <source>
        <strain evidence="8 9">DSM 2950</strain>
    </source>
</reference>
<evidence type="ECO:0000313" key="9">
    <source>
        <dbReference type="Proteomes" id="UP000515789"/>
    </source>
</evidence>
<feature type="transmembrane region" description="Helical" evidence="6">
    <location>
        <begin position="299"/>
        <end position="321"/>
    </location>
</feature>
<feature type="transmembrane region" description="Helical" evidence="6">
    <location>
        <begin position="20"/>
        <end position="37"/>
    </location>
</feature>
<evidence type="ECO:0000256" key="4">
    <source>
        <dbReference type="ARBA" id="ARBA00022989"/>
    </source>
</evidence>
<dbReference type="Pfam" id="PF02687">
    <property type="entry name" value="FtsX"/>
    <property type="match status" value="2"/>
</dbReference>